<feature type="region of interest" description="Disordered" evidence="10">
    <location>
        <begin position="173"/>
        <end position="204"/>
    </location>
</feature>
<dbReference type="Pfam" id="PF00069">
    <property type="entry name" value="Pkinase"/>
    <property type="match status" value="1"/>
</dbReference>
<feature type="region of interest" description="Disordered" evidence="10">
    <location>
        <begin position="778"/>
        <end position="985"/>
    </location>
</feature>
<feature type="compositionally biased region" description="Polar residues" evidence="10">
    <location>
        <begin position="357"/>
        <end position="373"/>
    </location>
</feature>
<feature type="compositionally biased region" description="Basic residues" evidence="10">
    <location>
        <begin position="1078"/>
        <end position="1088"/>
    </location>
</feature>
<feature type="compositionally biased region" description="Polar residues" evidence="10">
    <location>
        <begin position="864"/>
        <end position="883"/>
    </location>
</feature>
<dbReference type="FunFam" id="1.10.510.10:FF:000595">
    <property type="entry name" value="Protein kinase, putative (AFU_orthologue AFUA_5G11840)"/>
    <property type="match status" value="1"/>
</dbReference>
<sequence length="1102" mass="119387">MLSSSPAIPLHSIDFDDHHQRRLSLTTAAGHRIFTAQDGLPSPEHLTPISGTPGQTPVGTPPESESGSAPVSRRPSDMALDGEGNGYSSEEGTSLRKVPSRGGLWHDDQRRAVPCSLAVAGCLSALSAAYLVAVLLSKTPPLRRRGPRWYLPHLSFELRASVLTTNTSVLFGPPPPPHLPSPRLVPMTAPSHFPAHGSRPPPHKWWSWTHSPSPSKRPRREPPSLRVLRAASSKPGSRSSSPAVRESSGPGHHRPHLPSGLSFTPATPPEHTGSPAPSLPADRERPRADRASQISKTAPNSPGASPTATRQPKHHSGPLHDLRRFLNHHIGHHDHKDKHRHHEHHSPTALAALHANLNDTPGASTPGSPTNDAATPAMQRRGSSFGGLAVNVQAPSGTATAGAATPAVGTEGSVRQDRDHHGAHTAHLMGFMRHHHRDTEGEKSHSSLASFFGHSSEKKKDKDKKKGDRTPSESRSSSAAPSRTPTLHMTEMDHGSQPQSQQESPVHTPSSTPGIATPKNAAEYPGVPHPVVALTHPSLHEATHAHLSKKYGKWGKVLGSGAGGTVRLIKANSKQGGTTYAVKEFRPRRQGESEKEYQRKVTAEFCVGVTLRHINVIETVDIVNDHGHFYEIMEYAPYDLFSVVMSGKMSRPEIYCVFRQIIDGVNYLHSMGLAHRDLKLDNCVMTTDNIVKLIDFGTATVFHYPGKHQIPASGVVGSDPYLAPEVLHKDTYDPRLTDVWSVAIIFMCMILRRFPWKIPDYKTDMSFRLYVNTHPELCTKPEVPTPAPSVANGVEGNAKQGGPHSLMPDGSSSLPFRSNSRASTATAATATTQLTATEKDGHQQSQGRDNSVSEQSVSSSSSEDTQTPSLATLHLQESPTQIKDPSDLHFPRRGDSTISLPASRLPTQNGPPPVRQDTLPVPQSPRSSHLVPPGNNDRHGRSRAVSTPLSGPSTPTGEFPSPSRVVTNKQEQQKKRERAASISSTRTFQTGGAESIFRLLPRESRSAIMRMLAVEPTIRCTLSDLLVGRGKDKMMCACGSPECGGNVSVPPAEVTGVSENEQDEGDEWVKNIECCSHHPGRPSQHSHIKVVPEEKPKRKLFH</sequence>
<feature type="region of interest" description="Disordered" evidence="10">
    <location>
        <begin position="1075"/>
        <end position="1102"/>
    </location>
</feature>
<keyword evidence="5 13" id="KW-0418">Kinase</keyword>
<evidence type="ECO:0000256" key="6">
    <source>
        <dbReference type="ARBA" id="ARBA00022840"/>
    </source>
</evidence>
<feature type="domain" description="Protein kinase" evidence="11">
    <location>
        <begin position="552"/>
        <end position="1035"/>
    </location>
</feature>
<feature type="compositionally biased region" description="Polar residues" evidence="10">
    <location>
        <begin position="810"/>
        <end position="821"/>
    </location>
</feature>
<keyword evidence="6 9" id="KW-0067">ATP-binding</keyword>
<feature type="region of interest" description="Disordered" evidence="10">
    <location>
        <begin position="229"/>
        <end position="320"/>
    </location>
</feature>
<dbReference type="PROSITE" id="PS50011">
    <property type="entry name" value="PROTEIN_KINASE_DOM"/>
    <property type="match status" value="1"/>
</dbReference>
<dbReference type="SUPFAM" id="SSF56112">
    <property type="entry name" value="Protein kinase-like (PK-like)"/>
    <property type="match status" value="1"/>
</dbReference>
<feature type="compositionally biased region" description="Low complexity" evidence="10">
    <location>
        <begin position="852"/>
        <end position="863"/>
    </location>
</feature>
<feature type="region of interest" description="Disordered" evidence="10">
    <location>
        <begin position="397"/>
        <end position="419"/>
    </location>
</feature>
<dbReference type="OrthoDB" id="6513151at2759"/>
<dbReference type="InterPro" id="IPR000719">
    <property type="entry name" value="Prot_kinase_dom"/>
</dbReference>
<feature type="compositionally biased region" description="Low complexity" evidence="10">
    <location>
        <begin position="229"/>
        <end position="250"/>
    </location>
</feature>
<feature type="compositionally biased region" description="Low complexity" evidence="10">
    <location>
        <begin position="51"/>
        <end position="62"/>
    </location>
</feature>
<dbReference type="PROSITE" id="PS50868">
    <property type="entry name" value="POST_SET"/>
    <property type="match status" value="1"/>
</dbReference>
<gene>
    <name evidence="13" type="primary">HRK1</name>
    <name evidence="13" type="ORF">EHS25_006044</name>
</gene>
<evidence type="ECO:0000259" key="11">
    <source>
        <dbReference type="PROSITE" id="PS50011"/>
    </source>
</evidence>
<dbReference type="PANTHER" id="PTHR24343:SF137">
    <property type="entry name" value="SERINE_THREONINE-PROTEIN KINASE HRK1"/>
    <property type="match status" value="1"/>
</dbReference>
<feature type="compositionally biased region" description="Polar residues" evidence="10">
    <location>
        <begin position="944"/>
        <end position="956"/>
    </location>
</feature>
<evidence type="ECO:0000313" key="14">
    <source>
        <dbReference type="Proteomes" id="UP000279259"/>
    </source>
</evidence>
<organism evidence="13 14">
    <name type="scientific">Saitozyma podzolica</name>
    <dbReference type="NCBI Taxonomy" id="1890683"/>
    <lineage>
        <taxon>Eukaryota</taxon>
        <taxon>Fungi</taxon>
        <taxon>Dikarya</taxon>
        <taxon>Basidiomycota</taxon>
        <taxon>Agaricomycotina</taxon>
        <taxon>Tremellomycetes</taxon>
        <taxon>Tremellales</taxon>
        <taxon>Trimorphomycetaceae</taxon>
        <taxon>Saitozyma</taxon>
    </lineage>
</organism>
<evidence type="ECO:0000256" key="1">
    <source>
        <dbReference type="ARBA" id="ARBA00012513"/>
    </source>
</evidence>
<feature type="binding site" evidence="9">
    <location>
        <position position="583"/>
    </location>
    <ligand>
        <name>ATP</name>
        <dbReference type="ChEBI" id="CHEBI:30616"/>
    </ligand>
</feature>
<dbReference type="PANTHER" id="PTHR24343">
    <property type="entry name" value="SERINE/THREONINE KINASE"/>
    <property type="match status" value="1"/>
</dbReference>
<evidence type="ECO:0000256" key="3">
    <source>
        <dbReference type="ARBA" id="ARBA00022679"/>
    </source>
</evidence>
<feature type="compositionally biased region" description="Low complexity" evidence="10">
    <location>
        <begin position="397"/>
        <end position="412"/>
    </location>
</feature>
<proteinExistence type="predicted"/>
<feature type="region of interest" description="Disordered" evidence="10">
    <location>
        <begin position="357"/>
        <end position="381"/>
    </location>
</feature>
<feature type="region of interest" description="Disordered" evidence="10">
    <location>
        <begin position="37"/>
        <end position="102"/>
    </location>
</feature>
<keyword evidence="14" id="KW-1185">Reference proteome</keyword>
<reference evidence="13 14" key="1">
    <citation type="submission" date="2018-11" db="EMBL/GenBank/DDBJ databases">
        <title>Genome sequence of Saitozyma podzolica DSM 27192.</title>
        <authorList>
            <person name="Aliyu H."/>
            <person name="Gorte O."/>
            <person name="Ochsenreither K."/>
        </authorList>
    </citation>
    <scope>NUCLEOTIDE SEQUENCE [LARGE SCALE GENOMIC DNA]</scope>
    <source>
        <strain evidence="13 14">DSM 27192</strain>
    </source>
</reference>
<evidence type="ECO:0000259" key="12">
    <source>
        <dbReference type="PROSITE" id="PS50868"/>
    </source>
</evidence>
<feature type="compositionally biased region" description="Low complexity" evidence="10">
    <location>
        <begin position="822"/>
        <end position="836"/>
    </location>
</feature>
<evidence type="ECO:0000256" key="5">
    <source>
        <dbReference type="ARBA" id="ARBA00022777"/>
    </source>
</evidence>
<dbReference type="STRING" id="1890683.A0A427XTP6"/>
<evidence type="ECO:0000256" key="9">
    <source>
        <dbReference type="PROSITE-ProRule" id="PRU10141"/>
    </source>
</evidence>
<evidence type="ECO:0000256" key="7">
    <source>
        <dbReference type="ARBA" id="ARBA00047899"/>
    </source>
</evidence>
<feature type="compositionally biased region" description="Polar residues" evidence="10">
    <location>
        <begin position="292"/>
        <end position="310"/>
    </location>
</feature>
<feature type="compositionally biased region" description="Low complexity" evidence="10">
    <location>
        <begin position="473"/>
        <end position="486"/>
    </location>
</feature>
<dbReference type="AlphaFoldDB" id="A0A427XTP6"/>
<feature type="region of interest" description="Disordered" evidence="10">
    <location>
        <begin position="436"/>
        <end position="529"/>
    </location>
</feature>
<feature type="domain" description="Post-SET" evidence="12">
    <location>
        <begin position="1032"/>
        <end position="1048"/>
    </location>
</feature>
<dbReference type="GO" id="GO:0005829">
    <property type="term" value="C:cytosol"/>
    <property type="evidence" value="ECO:0007669"/>
    <property type="project" value="TreeGrafter"/>
</dbReference>
<feature type="compositionally biased region" description="Polar residues" evidence="10">
    <location>
        <begin position="896"/>
        <end position="908"/>
    </location>
</feature>
<dbReference type="GO" id="GO:0005524">
    <property type="term" value="F:ATP binding"/>
    <property type="evidence" value="ECO:0007669"/>
    <property type="project" value="UniProtKB-UniRule"/>
</dbReference>
<evidence type="ECO:0000256" key="10">
    <source>
        <dbReference type="SAM" id="MobiDB-lite"/>
    </source>
</evidence>
<feature type="compositionally biased region" description="Basic and acidic residues" evidence="10">
    <location>
        <begin position="281"/>
        <end position="290"/>
    </location>
</feature>
<dbReference type="Gene3D" id="1.10.510.10">
    <property type="entry name" value="Transferase(Phosphotransferase) domain 1"/>
    <property type="match status" value="1"/>
</dbReference>
<dbReference type="EMBL" id="RSCD01000028">
    <property type="protein sequence ID" value="RSH82111.1"/>
    <property type="molecule type" value="Genomic_DNA"/>
</dbReference>
<dbReference type="PROSITE" id="PS00108">
    <property type="entry name" value="PROTEIN_KINASE_ST"/>
    <property type="match status" value="1"/>
</dbReference>
<comment type="catalytic activity">
    <reaction evidence="7">
        <text>L-threonyl-[protein] + ATP = O-phospho-L-threonyl-[protein] + ADP + H(+)</text>
        <dbReference type="Rhea" id="RHEA:46608"/>
        <dbReference type="Rhea" id="RHEA-COMP:11060"/>
        <dbReference type="Rhea" id="RHEA-COMP:11605"/>
        <dbReference type="ChEBI" id="CHEBI:15378"/>
        <dbReference type="ChEBI" id="CHEBI:30013"/>
        <dbReference type="ChEBI" id="CHEBI:30616"/>
        <dbReference type="ChEBI" id="CHEBI:61977"/>
        <dbReference type="ChEBI" id="CHEBI:456216"/>
        <dbReference type="EC" id="2.7.11.1"/>
    </reaction>
</comment>
<feature type="compositionally biased region" description="Basic and acidic residues" evidence="10">
    <location>
        <begin position="455"/>
        <end position="472"/>
    </location>
</feature>
<evidence type="ECO:0000256" key="8">
    <source>
        <dbReference type="ARBA" id="ARBA00048679"/>
    </source>
</evidence>
<name>A0A427XTP6_9TREE</name>
<evidence type="ECO:0000256" key="2">
    <source>
        <dbReference type="ARBA" id="ARBA00022527"/>
    </source>
</evidence>
<dbReference type="PROSITE" id="PS00107">
    <property type="entry name" value="PROTEIN_KINASE_ATP"/>
    <property type="match status" value="1"/>
</dbReference>
<keyword evidence="3" id="KW-0808">Transferase</keyword>
<feature type="compositionally biased region" description="Polar residues" evidence="10">
    <location>
        <begin position="496"/>
        <end position="514"/>
    </location>
</feature>
<keyword evidence="4 9" id="KW-0547">Nucleotide-binding</keyword>
<keyword evidence="2 13" id="KW-0723">Serine/threonine-protein kinase</keyword>
<comment type="caution">
    <text evidence="13">The sequence shown here is derived from an EMBL/GenBank/DDBJ whole genome shotgun (WGS) entry which is preliminary data.</text>
</comment>
<dbReference type="SMART" id="SM00220">
    <property type="entry name" value="S_TKc"/>
    <property type="match status" value="1"/>
</dbReference>
<evidence type="ECO:0000313" key="13">
    <source>
        <dbReference type="EMBL" id="RSH82111.1"/>
    </source>
</evidence>
<dbReference type="InterPro" id="IPR003616">
    <property type="entry name" value="Post-SET_dom"/>
</dbReference>
<evidence type="ECO:0000256" key="4">
    <source>
        <dbReference type="ARBA" id="ARBA00022741"/>
    </source>
</evidence>
<dbReference type="EC" id="2.7.11.1" evidence="1"/>
<dbReference type="InterPro" id="IPR017441">
    <property type="entry name" value="Protein_kinase_ATP_BS"/>
</dbReference>
<accession>A0A427XTP6</accession>
<dbReference type="InterPro" id="IPR011009">
    <property type="entry name" value="Kinase-like_dom_sf"/>
</dbReference>
<dbReference type="InterPro" id="IPR008271">
    <property type="entry name" value="Ser/Thr_kinase_AS"/>
</dbReference>
<feature type="compositionally biased region" description="Basic and acidic residues" evidence="10">
    <location>
        <begin position="884"/>
        <end position="895"/>
    </location>
</feature>
<comment type="catalytic activity">
    <reaction evidence="8">
        <text>L-seryl-[protein] + ATP = O-phospho-L-seryl-[protein] + ADP + H(+)</text>
        <dbReference type="Rhea" id="RHEA:17989"/>
        <dbReference type="Rhea" id="RHEA-COMP:9863"/>
        <dbReference type="Rhea" id="RHEA-COMP:11604"/>
        <dbReference type="ChEBI" id="CHEBI:15378"/>
        <dbReference type="ChEBI" id="CHEBI:29999"/>
        <dbReference type="ChEBI" id="CHEBI:30616"/>
        <dbReference type="ChEBI" id="CHEBI:83421"/>
        <dbReference type="ChEBI" id="CHEBI:456216"/>
        <dbReference type="EC" id="2.7.11.1"/>
    </reaction>
</comment>
<dbReference type="GO" id="GO:0004674">
    <property type="term" value="F:protein serine/threonine kinase activity"/>
    <property type="evidence" value="ECO:0007669"/>
    <property type="project" value="UniProtKB-KW"/>
</dbReference>
<protein>
    <recommendedName>
        <fullName evidence="1">non-specific serine/threonine protein kinase</fullName>
        <ecNumber evidence="1">2.7.11.1</ecNumber>
    </recommendedName>
</protein>
<dbReference type="Proteomes" id="UP000279259">
    <property type="component" value="Unassembled WGS sequence"/>
</dbReference>